<proteinExistence type="predicted"/>
<comment type="caution">
    <text evidence="1">The sequence shown here is derived from an EMBL/GenBank/DDBJ whole genome shotgun (WGS) entry which is preliminary data.</text>
</comment>
<gene>
    <name evidence="1" type="ORF">QRD43_00395</name>
</gene>
<sequence>MTRPRIETPTPTSHPARHALPSRVSRLSASLGRVPAAVLAALLATALALTAAGNAQAQAVPSLAEQMRAMLGRPVLANTTATSATATPSAPTSAVALPATAAPARAAAALPSAAGPVVAEGPPQLRQSATELAQRFPAAQRSAMTRAFEESFAFWRKLEGQLGLAPDDLAAGLAAFIAGNYAVFMQQEVPDEQFKTLVRQMQGLLGQNPGIQQASAAQRRSMYEQLAMVGTFMVIYREQLKTRPNPAEEVNFRHTAKANLETALGVGVERMRLGAQGLELR</sequence>
<organism evidence="1 2">
    <name type="scientific">Roseateles subflavus</name>
    <dbReference type="NCBI Taxonomy" id="3053353"/>
    <lineage>
        <taxon>Bacteria</taxon>
        <taxon>Pseudomonadati</taxon>
        <taxon>Pseudomonadota</taxon>
        <taxon>Betaproteobacteria</taxon>
        <taxon>Burkholderiales</taxon>
        <taxon>Sphaerotilaceae</taxon>
        <taxon>Roseateles</taxon>
    </lineage>
</organism>
<dbReference type="RefSeq" id="WP_285980486.1">
    <property type="nucleotide sequence ID" value="NZ_JASVDS010000001.1"/>
</dbReference>
<dbReference type="Pfam" id="PF20388">
    <property type="entry name" value="DUF6683"/>
    <property type="match status" value="1"/>
</dbReference>
<name>A0ABT7LBW4_9BURK</name>
<dbReference type="EMBL" id="JASVDS010000001">
    <property type="protein sequence ID" value="MDL5030346.1"/>
    <property type="molecule type" value="Genomic_DNA"/>
</dbReference>
<reference evidence="1 2" key="1">
    <citation type="submission" date="2023-06" db="EMBL/GenBank/DDBJ databases">
        <title>Pelomonas sp. APW6 16S ribosomal RNA gene genome sequencing and assembly.</title>
        <authorList>
            <person name="Woo H."/>
        </authorList>
    </citation>
    <scope>NUCLEOTIDE SEQUENCE [LARGE SCALE GENOMIC DNA]</scope>
    <source>
        <strain evidence="1 2">APW6</strain>
    </source>
</reference>
<evidence type="ECO:0000313" key="2">
    <source>
        <dbReference type="Proteomes" id="UP001238603"/>
    </source>
</evidence>
<evidence type="ECO:0008006" key="3">
    <source>
        <dbReference type="Google" id="ProtNLM"/>
    </source>
</evidence>
<evidence type="ECO:0000313" key="1">
    <source>
        <dbReference type="EMBL" id="MDL5030346.1"/>
    </source>
</evidence>
<accession>A0ABT7LBW4</accession>
<protein>
    <recommendedName>
        <fullName evidence="3">DUF2059 domain-containing protein</fullName>
    </recommendedName>
</protein>
<dbReference type="InterPro" id="IPR046505">
    <property type="entry name" value="DUF6683"/>
</dbReference>
<keyword evidence="2" id="KW-1185">Reference proteome</keyword>
<dbReference type="Proteomes" id="UP001238603">
    <property type="component" value="Unassembled WGS sequence"/>
</dbReference>